<gene>
    <name evidence="1" type="ORF">QAD02_009819</name>
</gene>
<name>A0ACC2NBU7_9HYME</name>
<organism evidence="1 2">
    <name type="scientific">Eretmocerus hayati</name>
    <dbReference type="NCBI Taxonomy" id="131215"/>
    <lineage>
        <taxon>Eukaryota</taxon>
        <taxon>Metazoa</taxon>
        <taxon>Ecdysozoa</taxon>
        <taxon>Arthropoda</taxon>
        <taxon>Hexapoda</taxon>
        <taxon>Insecta</taxon>
        <taxon>Pterygota</taxon>
        <taxon>Neoptera</taxon>
        <taxon>Endopterygota</taxon>
        <taxon>Hymenoptera</taxon>
        <taxon>Apocrita</taxon>
        <taxon>Proctotrupomorpha</taxon>
        <taxon>Chalcidoidea</taxon>
        <taxon>Aphelinidae</taxon>
        <taxon>Aphelininae</taxon>
        <taxon>Eretmocerus</taxon>
    </lineage>
</organism>
<evidence type="ECO:0000313" key="1">
    <source>
        <dbReference type="EMBL" id="KAJ8668156.1"/>
    </source>
</evidence>
<keyword evidence="2" id="KW-1185">Reference proteome</keyword>
<protein>
    <submittedName>
        <fullName evidence="1">Uncharacterized protein</fullName>
    </submittedName>
</protein>
<reference evidence="1" key="1">
    <citation type="submission" date="2023-04" db="EMBL/GenBank/DDBJ databases">
        <title>A chromosome-level genome assembly of the parasitoid wasp Eretmocerus hayati.</title>
        <authorList>
            <person name="Zhong Y."/>
            <person name="Liu S."/>
            <person name="Liu Y."/>
        </authorList>
    </citation>
    <scope>NUCLEOTIDE SEQUENCE</scope>
    <source>
        <strain evidence="1">ZJU_SS_LIU_2023</strain>
    </source>
</reference>
<comment type="caution">
    <text evidence="1">The sequence shown here is derived from an EMBL/GenBank/DDBJ whole genome shotgun (WGS) entry which is preliminary data.</text>
</comment>
<dbReference type="Proteomes" id="UP001239111">
    <property type="component" value="Chromosome 4"/>
</dbReference>
<dbReference type="EMBL" id="CM056744">
    <property type="protein sequence ID" value="KAJ8668156.1"/>
    <property type="molecule type" value="Genomic_DNA"/>
</dbReference>
<evidence type="ECO:0000313" key="2">
    <source>
        <dbReference type="Proteomes" id="UP001239111"/>
    </source>
</evidence>
<sequence length="457" mass="52766">MICLTDNKPESKAAVLEVSCQEKSEPIHLDIGSSCSTSADDSAVASPSIESFSTFPELELFDSGMDERDLQVKVDNPQKHVETLETYVTFRITTKSTRPEFEEPEYVVRRRYNDFVWLRQRLVDTYPAHIIPPMPGKHSLIDQLDRYSKEFIIMRMKLLHTFMNRMVNHPILSSDKNLYIFLTAKPSEFQIHCKNCNRKTSDTLTIATTASVRQRHIEFDQVKDYCMALGEKLSMIDKINRRIYKERQDYLFELHQLHPVFTLWATSEPELAKTLKAVAGAIESNAAAVQNLLRSNMSHEREYITYVDAVKEALTRRDCMQIEYEMTVEELKKRRTERDQIIGSGNGTPGRWDNSFWKTETSSEKLNRLSQSIPRISKVVEVLQDRLECANENLRSDLERWNIEKRKDLKTMLLSMADQQIAHYQQCADAWGRALSTIKVGSDETDAATDSSSRMLV</sequence>
<accession>A0ACC2NBU7</accession>
<proteinExistence type="predicted"/>